<dbReference type="PIRSF" id="PIRSF017082">
    <property type="entry name" value="YflP"/>
    <property type="match status" value="1"/>
</dbReference>
<dbReference type="RefSeq" id="WP_140844463.1">
    <property type="nucleotide sequence ID" value="NZ_RCZI01000004.1"/>
</dbReference>
<dbReference type="PANTHER" id="PTHR42928">
    <property type="entry name" value="TRICARBOXYLATE-BINDING PROTEIN"/>
    <property type="match status" value="1"/>
</dbReference>
<dbReference type="AlphaFoldDB" id="A0A502DKA9"/>
<gene>
    <name evidence="3" type="ORF">EAH82_14575</name>
</gene>
<dbReference type="InterPro" id="IPR005064">
    <property type="entry name" value="BUG"/>
</dbReference>
<evidence type="ECO:0000256" key="1">
    <source>
        <dbReference type="ARBA" id="ARBA00006987"/>
    </source>
</evidence>
<evidence type="ECO:0000313" key="3">
    <source>
        <dbReference type="EMBL" id="TPG25663.1"/>
    </source>
</evidence>
<dbReference type="Gene3D" id="3.40.190.150">
    <property type="entry name" value="Bordetella uptake gene, domain 1"/>
    <property type="match status" value="1"/>
</dbReference>
<sequence>MKFLSRLAGAAAFCAAIASAPTAAFAQYPERPVKLIVPYAAGGTVDVFARLIAPDLEAKIGKPVIIENIQGAGGAIGVARAVRAPNDGYTILMGIVSDVVLAPLTEPSAGYTYKDLEAIGPLGTSGLGIVANPALKIHNLSELIAYAKKNPGKVSYGATGAGSLPALAMEDFKRRAKVEMNFIPYASASKIAVDVMGGHLDVGVSGLPALLEHIKGGKLSGVGVLSKDRDLGNKDMISAGETPELKGADFFFWTGLFAPKGTAAPIVNKLNVAFAEVLKEQKVRSRFADLGVKISEPVTPQVFGAFVAQSNAQYEQLVKQSGTPKN</sequence>
<name>A0A502DKA9_9BURK</name>
<dbReference type="SUPFAM" id="SSF53850">
    <property type="entry name" value="Periplasmic binding protein-like II"/>
    <property type="match status" value="1"/>
</dbReference>
<protein>
    <submittedName>
        <fullName evidence="3">Tripartite tricarboxylate transporter substrate binding protein</fullName>
    </submittedName>
</protein>
<keyword evidence="2" id="KW-0732">Signal</keyword>
<comment type="similarity">
    <text evidence="1">Belongs to the UPF0065 (bug) family.</text>
</comment>
<dbReference type="Pfam" id="PF03401">
    <property type="entry name" value="TctC"/>
    <property type="match status" value="1"/>
</dbReference>
<organism evidence="3 4">
    <name type="scientific">Variovorax guangxiensis</name>
    <dbReference type="NCBI Taxonomy" id="1775474"/>
    <lineage>
        <taxon>Bacteria</taxon>
        <taxon>Pseudomonadati</taxon>
        <taxon>Pseudomonadota</taxon>
        <taxon>Betaproteobacteria</taxon>
        <taxon>Burkholderiales</taxon>
        <taxon>Comamonadaceae</taxon>
        <taxon>Variovorax</taxon>
    </lineage>
</organism>
<dbReference type="EMBL" id="RCZI01000004">
    <property type="protein sequence ID" value="TPG25663.1"/>
    <property type="molecule type" value="Genomic_DNA"/>
</dbReference>
<dbReference type="OrthoDB" id="8899388at2"/>
<evidence type="ECO:0000256" key="2">
    <source>
        <dbReference type="SAM" id="SignalP"/>
    </source>
</evidence>
<comment type="caution">
    <text evidence="3">The sequence shown here is derived from an EMBL/GenBank/DDBJ whole genome shotgun (WGS) entry which is preliminary data.</text>
</comment>
<proteinExistence type="inferred from homology"/>
<dbReference type="Gene3D" id="3.40.190.10">
    <property type="entry name" value="Periplasmic binding protein-like II"/>
    <property type="match status" value="1"/>
</dbReference>
<feature type="signal peptide" evidence="2">
    <location>
        <begin position="1"/>
        <end position="26"/>
    </location>
</feature>
<dbReference type="PANTHER" id="PTHR42928:SF5">
    <property type="entry name" value="BLR1237 PROTEIN"/>
    <property type="match status" value="1"/>
</dbReference>
<reference evidence="3 4" key="1">
    <citation type="journal article" date="2019" name="Environ. Microbiol.">
        <title>Species interactions and distinct microbial communities in high Arctic permafrost affected cryosols are associated with the CH4 and CO2 gas fluxes.</title>
        <authorList>
            <person name="Altshuler I."/>
            <person name="Hamel J."/>
            <person name="Turney S."/>
            <person name="Magnuson E."/>
            <person name="Levesque R."/>
            <person name="Greer C."/>
            <person name="Whyte L.G."/>
        </authorList>
    </citation>
    <scope>NUCLEOTIDE SEQUENCE [LARGE SCALE GENOMIC DNA]</scope>
    <source>
        <strain evidence="3 4">S06.C</strain>
    </source>
</reference>
<feature type="chain" id="PRO_5021215464" evidence="2">
    <location>
        <begin position="27"/>
        <end position="326"/>
    </location>
</feature>
<evidence type="ECO:0000313" key="4">
    <source>
        <dbReference type="Proteomes" id="UP000319212"/>
    </source>
</evidence>
<dbReference type="InterPro" id="IPR042100">
    <property type="entry name" value="Bug_dom1"/>
</dbReference>
<dbReference type="Proteomes" id="UP000319212">
    <property type="component" value="Unassembled WGS sequence"/>
</dbReference>
<accession>A0A502DKA9</accession>
<dbReference type="CDD" id="cd07012">
    <property type="entry name" value="PBP2_Bug_TTT"/>
    <property type="match status" value="1"/>
</dbReference>